<keyword evidence="3" id="KW-1185">Reference proteome</keyword>
<evidence type="ECO:0000313" key="3">
    <source>
        <dbReference type="Proteomes" id="UP000582646"/>
    </source>
</evidence>
<feature type="transmembrane region" description="Helical" evidence="1">
    <location>
        <begin position="54"/>
        <end position="77"/>
    </location>
</feature>
<keyword evidence="1" id="KW-0472">Membrane</keyword>
<accession>A0A846X442</accession>
<dbReference type="RefSeq" id="WP_168547360.1">
    <property type="nucleotide sequence ID" value="NZ_JAAXOQ010000031.1"/>
</dbReference>
<dbReference type="Proteomes" id="UP000582646">
    <property type="component" value="Unassembled WGS sequence"/>
</dbReference>
<keyword evidence="1" id="KW-0812">Transmembrane</keyword>
<organism evidence="2 3">
    <name type="scientific">Tsukamurella spumae</name>
    <dbReference type="NCBI Taxonomy" id="44753"/>
    <lineage>
        <taxon>Bacteria</taxon>
        <taxon>Bacillati</taxon>
        <taxon>Actinomycetota</taxon>
        <taxon>Actinomycetes</taxon>
        <taxon>Mycobacteriales</taxon>
        <taxon>Tsukamurellaceae</taxon>
        <taxon>Tsukamurella</taxon>
    </lineage>
</organism>
<reference evidence="2 3" key="1">
    <citation type="submission" date="2020-04" db="EMBL/GenBank/DDBJ databases">
        <title>MicrobeNet Type strains.</title>
        <authorList>
            <person name="Nicholson A.C."/>
        </authorList>
    </citation>
    <scope>NUCLEOTIDE SEQUENCE [LARGE SCALE GENOMIC DNA]</scope>
    <source>
        <strain evidence="2 3">DSM 44113</strain>
    </source>
</reference>
<comment type="caution">
    <text evidence="2">The sequence shown here is derived from an EMBL/GenBank/DDBJ whole genome shotgun (WGS) entry which is preliminary data.</text>
</comment>
<dbReference type="EMBL" id="JAAXOQ010000031">
    <property type="protein sequence ID" value="NKY20417.1"/>
    <property type="molecule type" value="Genomic_DNA"/>
</dbReference>
<evidence type="ECO:0000256" key="1">
    <source>
        <dbReference type="SAM" id="Phobius"/>
    </source>
</evidence>
<evidence type="ECO:0000313" key="2">
    <source>
        <dbReference type="EMBL" id="NKY20417.1"/>
    </source>
</evidence>
<sequence length="409" mass="42480">MPTSLTIALLAVLTTVGLVGSVVSDGAAPLVWAVATVVVAGLLAWRLRSAPPGASLIAAFATGILVVSAGLPAAIVLTESAPGRSPTSNSALGASDRAAAVDPSAELRSALQKADEVLPGGSQSLLSIRIGESSTQVGLLDLAKGQRVWFQYSRSSGKWYEPSRSATNDRQDAVFRAADLAALDLTAAAAKATAAADRIAIDRTNRHADDGIQIERRYQDRKLIVEFHMSGKEIHADQAGELPDNLALAKLDGLLPTAERALRDNGIDPAQPFLSGLEYRVFAPNATAVSGDQGRLRLSIQGGGRSGTIEVTVGRFPIVSLRPGTGTSSNPFALTALTAAGLEHARADLAQRSAVPAIDANAVSLQVERDLASSSLRSRGAPPILNLGLGPKAEAYYTLGGDFLRSTRT</sequence>
<feature type="transmembrane region" description="Helical" evidence="1">
    <location>
        <begin position="30"/>
        <end position="47"/>
    </location>
</feature>
<protein>
    <submittedName>
        <fullName evidence="2">Uncharacterized protein</fullName>
    </submittedName>
</protein>
<name>A0A846X442_9ACTN</name>
<keyword evidence="1" id="KW-1133">Transmembrane helix</keyword>
<proteinExistence type="predicted"/>
<dbReference type="AlphaFoldDB" id="A0A846X442"/>
<gene>
    <name evidence="2" type="ORF">HF999_18815</name>
</gene>